<evidence type="ECO:0000313" key="2">
    <source>
        <dbReference type="EMBL" id="EEG30298.1"/>
    </source>
</evidence>
<organism evidence="2 3">
    <name type="scientific">[Clostridium] methylpentosum DSM 5476</name>
    <dbReference type="NCBI Taxonomy" id="537013"/>
    <lineage>
        <taxon>Bacteria</taxon>
        <taxon>Bacillati</taxon>
        <taxon>Bacillota</taxon>
        <taxon>Clostridia</taxon>
        <taxon>Eubacteriales</taxon>
        <taxon>Oscillospiraceae</taxon>
        <taxon>Oscillospiraceae incertae sedis</taxon>
    </lineage>
</organism>
<dbReference type="HOGENOM" id="CLU_796403_0_0_9"/>
<dbReference type="AlphaFoldDB" id="C0EDV0"/>
<keyword evidence="3" id="KW-1185">Reference proteome</keyword>
<dbReference type="InterPro" id="IPR050678">
    <property type="entry name" value="DNA_Partitioning_ATPase"/>
</dbReference>
<comment type="caution">
    <text evidence="2">The sequence shown here is derived from an EMBL/GenBank/DDBJ whole genome shotgun (WGS) entry which is preliminary data.</text>
</comment>
<dbReference type="Pfam" id="PF13614">
    <property type="entry name" value="AAA_31"/>
    <property type="match status" value="1"/>
</dbReference>
<dbReference type="InterPro" id="IPR025669">
    <property type="entry name" value="AAA_dom"/>
</dbReference>
<dbReference type="PANTHER" id="PTHR13696:SF99">
    <property type="entry name" value="COBYRINIC ACID AC-DIAMIDE SYNTHASE"/>
    <property type="match status" value="1"/>
</dbReference>
<protein>
    <recommendedName>
        <fullName evidence="1">AAA domain-containing protein</fullName>
    </recommendedName>
</protein>
<dbReference type="Proteomes" id="UP000003340">
    <property type="component" value="Unassembled WGS sequence"/>
</dbReference>
<reference evidence="2 3" key="2">
    <citation type="submission" date="2009-02" db="EMBL/GenBank/DDBJ databases">
        <title>Draft genome sequence of Clostridium methylpentosum (DSM 5476).</title>
        <authorList>
            <person name="Sudarsanam P."/>
            <person name="Ley R."/>
            <person name="Guruge J."/>
            <person name="Turnbaugh P.J."/>
            <person name="Mahowald M."/>
            <person name="Liep D."/>
            <person name="Gordon J."/>
        </authorList>
    </citation>
    <scope>NUCLEOTIDE SEQUENCE [LARGE SCALE GENOMIC DNA]</scope>
    <source>
        <strain evidence="2 3">DSM 5476</strain>
    </source>
</reference>
<dbReference type="CDD" id="cd02042">
    <property type="entry name" value="ParAB_family"/>
    <property type="match status" value="1"/>
</dbReference>
<reference evidence="2 3" key="1">
    <citation type="submission" date="2009-01" db="EMBL/GenBank/DDBJ databases">
        <authorList>
            <person name="Fulton L."/>
            <person name="Clifton S."/>
            <person name="Fulton B."/>
            <person name="Xu J."/>
            <person name="Minx P."/>
            <person name="Pepin K.H."/>
            <person name="Johnson M."/>
            <person name="Bhonagiri V."/>
            <person name="Nash W.E."/>
            <person name="Mardis E.R."/>
            <person name="Wilson R.K."/>
        </authorList>
    </citation>
    <scope>NUCLEOTIDE SEQUENCE [LARGE SCALE GENOMIC DNA]</scope>
    <source>
        <strain evidence="2 3">DSM 5476</strain>
    </source>
</reference>
<accession>C0EDV0</accession>
<dbReference type="eggNOG" id="COG1192">
    <property type="taxonomic scope" value="Bacteria"/>
</dbReference>
<dbReference type="STRING" id="537013.CLOSTMETH_02029"/>
<dbReference type="Gene3D" id="3.40.50.300">
    <property type="entry name" value="P-loop containing nucleotide triphosphate hydrolases"/>
    <property type="match status" value="1"/>
</dbReference>
<gene>
    <name evidence="2" type="ORF">CLOSTMETH_02029</name>
</gene>
<dbReference type="SUPFAM" id="SSF52540">
    <property type="entry name" value="P-loop containing nucleoside triphosphate hydrolases"/>
    <property type="match status" value="1"/>
</dbReference>
<name>C0EDV0_9FIRM</name>
<dbReference type="InterPro" id="IPR027417">
    <property type="entry name" value="P-loop_NTPase"/>
</dbReference>
<sequence length="346" mass="38907">MSIERIISRQYEIANGISNDIGLPKFKKYAMCNLRGGIGKTTLAFNLSYLTNDLLAVDTCPQGNLSYFFDNQYYSSQAPTVRDLILPYLVPGLGKATRVASYVGATNEYFADKNVYYIPSTEELYLLPSQLITAINQALGLQGAQKEQSLKSILYSLKEEIDREMEQNQLERCLIDTSPFFAGATQLAWYAADALVIPVRTDQQSVKSLELLINTLTSPQSEFRKYLPTNDLKVPQIQMVVLTHCGWSTVSGARNEPNQQTKVYLKKVFDILSRHRTLLSTGDPSNHLFMLDDFLGSGRISSVESKPLSLLHSGETKVIDRVRVSVNKSVDKCKHQLQYINQQLWG</sequence>
<evidence type="ECO:0000259" key="1">
    <source>
        <dbReference type="Pfam" id="PF13614"/>
    </source>
</evidence>
<dbReference type="EMBL" id="ACEC01000066">
    <property type="protein sequence ID" value="EEG30298.1"/>
    <property type="molecule type" value="Genomic_DNA"/>
</dbReference>
<feature type="domain" description="AAA" evidence="1">
    <location>
        <begin position="28"/>
        <end position="225"/>
    </location>
</feature>
<proteinExistence type="predicted"/>
<dbReference type="PANTHER" id="PTHR13696">
    <property type="entry name" value="P-LOOP CONTAINING NUCLEOSIDE TRIPHOSPHATE HYDROLASE"/>
    <property type="match status" value="1"/>
</dbReference>
<evidence type="ECO:0000313" key="3">
    <source>
        <dbReference type="Proteomes" id="UP000003340"/>
    </source>
</evidence>